<dbReference type="EMBL" id="MN739959">
    <property type="protein sequence ID" value="QHT80050.1"/>
    <property type="molecule type" value="Genomic_DNA"/>
</dbReference>
<accession>A0A6C0HI73</accession>
<protein>
    <recommendedName>
        <fullName evidence="1">TNase-like domain-containing protein</fullName>
    </recommendedName>
</protein>
<dbReference type="SMART" id="SM00318">
    <property type="entry name" value="SNc"/>
    <property type="match status" value="1"/>
</dbReference>
<dbReference type="PROSITE" id="PS50830">
    <property type="entry name" value="TNASE_3"/>
    <property type="match status" value="1"/>
</dbReference>
<feature type="domain" description="TNase-like" evidence="1">
    <location>
        <begin position="44"/>
        <end position="148"/>
    </location>
</feature>
<organism evidence="2">
    <name type="scientific">viral metagenome</name>
    <dbReference type="NCBI Taxonomy" id="1070528"/>
    <lineage>
        <taxon>unclassified sequences</taxon>
        <taxon>metagenomes</taxon>
        <taxon>organismal metagenomes</taxon>
    </lineage>
</organism>
<reference evidence="2" key="1">
    <citation type="journal article" date="2020" name="Nature">
        <title>Giant virus diversity and host interactions through global metagenomics.</title>
        <authorList>
            <person name="Schulz F."/>
            <person name="Roux S."/>
            <person name="Paez-Espino D."/>
            <person name="Jungbluth S."/>
            <person name="Walsh D.A."/>
            <person name="Denef V.J."/>
            <person name="McMahon K.D."/>
            <person name="Konstantinidis K.T."/>
            <person name="Eloe-Fadrosh E.A."/>
            <person name="Kyrpides N.C."/>
            <person name="Woyke T."/>
        </authorList>
    </citation>
    <scope>NUCLEOTIDE SEQUENCE</scope>
    <source>
        <strain evidence="2">GVMAG-M-3300023184-105</strain>
    </source>
</reference>
<evidence type="ECO:0000259" key="1">
    <source>
        <dbReference type="PROSITE" id="PS50830"/>
    </source>
</evidence>
<dbReference type="AlphaFoldDB" id="A0A6C0HI73"/>
<proteinExistence type="predicted"/>
<dbReference type="SUPFAM" id="SSF50199">
    <property type="entry name" value="Staphylococcal nuclease"/>
    <property type="match status" value="1"/>
</dbReference>
<dbReference type="Gene3D" id="2.40.50.90">
    <property type="match status" value="1"/>
</dbReference>
<evidence type="ECO:0000313" key="2">
    <source>
        <dbReference type="EMBL" id="QHT80050.1"/>
    </source>
</evidence>
<name>A0A6C0HI73_9ZZZZ</name>
<dbReference type="InterPro" id="IPR035437">
    <property type="entry name" value="SNase_OB-fold_sf"/>
</dbReference>
<sequence length="164" mass="18554">MIHQLYKALLAIFVCSCISNTSIAVQSDDFTNISYDNTVPFVPPVTYGKVIKVYDGDTITIAARLPYSKSAIYRIAVRLNGIDTPEIKGQTQKEKDLAKKIRDTLQTKLMNKIVQLKNTSSEKYGRLLADVYLDGVCINEWMVEQGYAVRYHGGTKIRPTEWIE</sequence>
<dbReference type="InterPro" id="IPR016071">
    <property type="entry name" value="Staphylococal_nuclease_OB-fold"/>
</dbReference>
<dbReference type="Pfam" id="PF00565">
    <property type="entry name" value="SNase"/>
    <property type="match status" value="1"/>
</dbReference>